<organism evidence="2">
    <name type="scientific">marine metagenome</name>
    <dbReference type="NCBI Taxonomy" id="408172"/>
    <lineage>
        <taxon>unclassified sequences</taxon>
        <taxon>metagenomes</taxon>
        <taxon>ecological metagenomes</taxon>
    </lineage>
</organism>
<name>A0A383APG5_9ZZZZ</name>
<dbReference type="AlphaFoldDB" id="A0A383APG5"/>
<protein>
    <submittedName>
        <fullName evidence="2">Uncharacterized protein</fullName>
    </submittedName>
</protein>
<evidence type="ECO:0000256" key="1">
    <source>
        <dbReference type="SAM" id="MobiDB-lite"/>
    </source>
</evidence>
<feature type="non-terminal residue" evidence="2">
    <location>
        <position position="49"/>
    </location>
</feature>
<sequence>MTPTVISPANPALPSDVTRPCMFPMTSTGTNTTFGPNRTCSTIASPNRD</sequence>
<dbReference type="EMBL" id="UINC01193475">
    <property type="protein sequence ID" value="SVE09105.1"/>
    <property type="molecule type" value="Genomic_DNA"/>
</dbReference>
<proteinExistence type="predicted"/>
<gene>
    <name evidence="2" type="ORF">METZ01_LOCUS461959</name>
</gene>
<reference evidence="2" key="1">
    <citation type="submission" date="2018-05" db="EMBL/GenBank/DDBJ databases">
        <authorList>
            <person name="Lanie J.A."/>
            <person name="Ng W.-L."/>
            <person name="Kazmierczak K.M."/>
            <person name="Andrzejewski T.M."/>
            <person name="Davidsen T.M."/>
            <person name="Wayne K.J."/>
            <person name="Tettelin H."/>
            <person name="Glass J.I."/>
            <person name="Rusch D."/>
            <person name="Podicherti R."/>
            <person name="Tsui H.-C.T."/>
            <person name="Winkler M.E."/>
        </authorList>
    </citation>
    <scope>NUCLEOTIDE SEQUENCE</scope>
</reference>
<evidence type="ECO:0000313" key="2">
    <source>
        <dbReference type="EMBL" id="SVE09105.1"/>
    </source>
</evidence>
<accession>A0A383APG5</accession>
<feature type="region of interest" description="Disordered" evidence="1">
    <location>
        <begin position="27"/>
        <end position="49"/>
    </location>
</feature>